<evidence type="ECO:0000313" key="3">
    <source>
        <dbReference type="EMBL" id="CAI8717584.1"/>
    </source>
</evidence>
<sequence>MEIAEVRSLIETGLPGCQLSVDGEGCNFSVVVVGEIFEGLTPVQRQQKVLATVRELLSTGALHAISMKVYTPSEWQREQSRGTESGTPTAE</sequence>
<dbReference type="RefSeq" id="WP_026608874.1">
    <property type="nucleotide sequence ID" value="NZ_OX458333.1"/>
</dbReference>
<accession>A0ABN8WVY4</accession>
<dbReference type="InterPro" id="IPR050961">
    <property type="entry name" value="BolA/IbaG_stress_morph_reg"/>
</dbReference>
<dbReference type="PIRSF" id="PIRSF003113">
    <property type="entry name" value="BolA"/>
    <property type="match status" value="1"/>
</dbReference>
<dbReference type="EMBL" id="OX458333">
    <property type="protein sequence ID" value="CAI8717584.1"/>
    <property type="molecule type" value="Genomic_DNA"/>
</dbReference>
<name>A0ABN8WVY4_9GAMM</name>
<evidence type="ECO:0000256" key="1">
    <source>
        <dbReference type="ARBA" id="ARBA00005578"/>
    </source>
</evidence>
<dbReference type="Proteomes" id="UP001162030">
    <property type="component" value="Chromosome"/>
</dbReference>
<dbReference type="PANTHER" id="PTHR46229">
    <property type="entry name" value="BOLA TRANSCRIPTION REGULATOR"/>
    <property type="match status" value="1"/>
</dbReference>
<reference evidence="3 4" key="1">
    <citation type="submission" date="2023-03" db="EMBL/GenBank/DDBJ databases">
        <authorList>
            <person name="Pearce D."/>
        </authorList>
    </citation>
    <scope>NUCLEOTIDE SEQUENCE [LARGE SCALE GENOMIC DNA]</scope>
    <source>
        <strain evidence="3">Msz</strain>
    </source>
</reference>
<gene>
    <name evidence="3" type="ORF">MSZNOR_0026</name>
</gene>
<dbReference type="InterPro" id="IPR036065">
    <property type="entry name" value="BolA-like_sf"/>
</dbReference>
<dbReference type="PANTHER" id="PTHR46229:SF4">
    <property type="entry name" value="ACID STRESS PROTEIN IBAG"/>
    <property type="match status" value="1"/>
</dbReference>
<comment type="similarity">
    <text evidence="1 2">Belongs to the BolA/IbaG family.</text>
</comment>
<evidence type="ECO:0000313" key="4">
    <source>
        <dbReference type="Proteomes" id="UP001162030"/>
    </source>
</evidence>
<dbReference type="Gene3D" id="3.30.300.90">
    <property type="entry name" value="BolA-like"/>
    <property type="match status" value="1"/>
</dbReference>
<proteinExistence type="inferred from homology"/>
<organism evidence="3 4">
    <name type="scientific">Methylocaldum szegediense</name>
    <dbReference type="NCBI Taxonomy" id="73780"/>
    <lineage>
        <taxon>Bacteria</taxon>
        <taxon>Pseudomonadati</taxon>
        <taxon>Pseudomonadota</taxon>
        <taxon>Gammaproteobacteria</taxon>
        <taxon>Methylococcales</taxon>
        <taxon>Methylococcaceae</taxon>
        <taxon>Methylocaldum</taxon>
    </lineage>
</organism>
<dbReference type="SUPFAM" id="SSF82657">
    <property type="entry name" value="BolA-like"/>
    <property type="match status" value="1"/>
</dbReference>
<protein>
    <submittedName>
        <fullName evidence="3">Acid stress-induced BolA-like protein IbaG/YrbA</fullName>
    </submittedName>
</protein>
<dbReference type="Pfam" id="PF01722">
    <property type="entry name" value="BolA"/>
    <property type="match status" value="1"/>
</dbReference>
<evidence type="ECO:0000256" key="2">
    <source>
        <dbReference type="RuleBase" id="RU003860"/>
    </source>
</evidence>
<keyword evidence="4" id="KW-1185">Reference proteome</keyword>
<dbReference type="InterPro" id="IPR002634">
    <property type="entry name" value="BolA"/>
</dbReference>